<name>A0A443RS88_9ACAR</name>
<dbReference type="Gene3D" id="1.10.1170.10">
    <property type="entry name" value="Inhibitor Of Apoptosis Protein (2mihbC-IAP-1), Chain A"/>
    <property type="match status" value="1"/>
</dbReference>
<dbReference type="PROSITE" id="PS50143">
    <property type="entry name" value="BIR_REPEAT_2"/>
    <property type="match status" value="1"/>
</dbReference>
<dbReference type="PANTHER" id="PTHR46914">
    <property type="entry name" value="BACULOVIRAL IAP REPEAT-CONTAINING PROTEIN 1"/>
    <property type="match status" value="1"/>
</dbReference>
<dbReference type="AlphaFoldDB" id="A0A443RS88"/>
<organism evidence="1 2">
    <name type="scientific">Leptotrombidium deliense</name>
    <dbReference type="NCBI Taxonomy" id="299467"/>
    <lineage>
        <taxon>Eukaryota</taxon>
        <taxon>Metazoa</taxon>
        <taxon>Ecdysozoa</taxon>
        <taxon>Arthropoda</taxon>
        <taxon>Chelicerata</taxon>
        <taxon>Arachnida</taxon>
        <taxon>Acari</taxon>
        <taxon>Acariformes</taxon>
        <taxon>Trombidiformes</taxon>
        <taxon>Prostigmata</taxon>
        <taxon>Anystina</taxon>
        <taxon>Parasitengona</taxon>
        <taxon>Trombiculoidea</taxon>
        <taxon>Trombiculidae</taxon>
        <taxon>Leptotrombidium</taxon>
    </lineage>
</organism>
<accession>A0A443RS88</accession>
<dbReference type="GO" id="GO:0016045">
    <property type="term" value="P:detection of bacterium"/>
    <property type="evidence" value="ECO:0007669"/>
    <property type="project" value="TreeGrafter"/>
</dbReference>
<dbReference type="EMBL" id="NCKV01045514">
    <property type="protein sequence ID" value="RWS18132.1"/>
    <property type="molecule type" value="Genomic_DNA"/>
</dbReference>
<dbReference type="PANTHER" id="PTHR46914:SF1">
    <property type="entry name" value="BACULOVIRAL IAP REPEAT-CONTAINING PROTEIN 1"/>
    <property type="match status" value="1"/>
</dbReference>
<gene>
    <name evidence="1" type="ORF">B4U80_00887</name>
</gene>
<dbReference type="STRING" id="299467.A0A443RS88"/>
<evidence type="ECO:0000313" key="1">
    <source>
        <dbReference type="EMBL" id="RWS18132.1"/>
    </source>
</evidence>
<evidence type="ECO:0000313" key="2">
    <source>
        <dbReference type="Proteomes" id="UP000288716"/>
    </source>
</evidence>
<dbReference type="VEuPathDB" id="VectorBase:LDEU013908"/>
<dbReference type="GO" id="GO:0005524">
    <property type="term" value="F:ATP binding"/>
    <property type="evidence" value="ECO:0007669"/>
    <property type="project" value="TreeGrafter"/>
</dbReference>
<dbReference type="SUPFAM" id="SSF57924">
    <property type="entry name" value="Inhibitor of apoptosis (IAP) repeat"/>
    <property type="match status" value="1"/>
</dbReference>
<dbReference type="OrthoDB" id="6499484at2759"/>
<sequence>MILDIVPPPLFMDNSVAKYGYLDQRQQSFKNWKVDYISTEKLSRAGFYYTGIEDYVRCFACNGLVYSWKAGDDPLIEHRNNFPKCFFVKDKKSYDELCPKVKYYDVLMEGIGTFVFLGEKSLH</sequence>
<dbReference type="GO" id="GO:0072557">
    <property type="term" value="C:IPAF inflammasome complex"/>
    <property type="evidence" value="ECO:0007669"/>
    <property type="project" value="TreeGrafter"/>
</dbReference>
<dbReference type="GO" id="GO:0043027">
    <property type="term" value="F:cysteine-type endopeptidase inhibitor activity involved in apoptotic process"/>
    <property type="evidence" value="ECO:0007669"/>
    <property type="project" value="InterPro"/>
</dbReference>
<reference evidence="1 2" key="1">
    <citation type="journal article" date="2018" name="Gigascience">
        <title>Genomes of trombidid mites reveal novel predicted allergens and laterally-transferred genes associated with secondary metabolism.</title>
        <authorList>
            <person name="Dong X."/>
            <person name="Chaisiri K."/>
            <person name="Xia D."/>
            <person name="Armstrong S.D."/>
            <person name="Fang Y."/>
            <person name="Donnelly M.J."/>
            <person name="Kadowaki T."/>
            <person name="McGarry J.W."/>
            <person name="Darby A.C."/>
            <person name="Makepeace B.L."/>
        </authorList>
    </citation>
    <scope>NUCLEOTIDE SEQUENCE [LARGE SCALE GENOMIC DNA]</scope>
    <source>
        <strain evidence="1">UoL-UT</strain>
    </source>
</reference>
<dbReference type="PROSITE" id="PS01282">
    <property type="entry name" value="BIR_REPEAT_1"/>
    <property type="match status" value="1"/>
</dbReference>
<dbReference type="CDD" id="cd00022">
    <property type="entry name" value="BIR"/>
    <property type="match status" value="1"/>
</dbReference>
<keyword evidence="2" id="KW-1185">Reference proteome</keyword>
<dbReference type="SMART" id="SM00238">
    <property type="entry name" value="BIR"/>
    <property type="match status" value="1"/>
</dbReference>
<dbReference type="Proteomes" id="UP000288716">
    <property type="component" value="Unassembled WGS sequence"/>
</dbReference>
<dbReference type="InterPro" id="IPR028789">
    <property type="entry name" value="Naip"/>
</dbReference>
<dbReference type="GO" id="GO:0043066">
    <property type="term" value="P:negative regulation of apoptotic process"/>
    <property type="evidence" value="ECO:0007669"/>
    <property type="project" value="InterPro"/>
</dbReference>
<protein>
    <submittedName>
        <fullName evidence="1">Baculoviral IAP repeat-containing protein 1-like isoform X3</fullName>
    </submittedName>
</protein>
<dbReference type="InterPro" id="IPR001370">
    <property type="entry name" value="BIR_rpt"/>
</dbReference>
<dbReference type="GO" id="GO:0042742">
    <property type="term" value="P:defense response to bacterium"/>
    <property type="evidence" value="ECO:0007669"/>
    <property type="project" value="TreeGrafter"/>
</dbReference>
<comment type="caution">
    <text evidence="1">The sequence shown here is derived from an EMBL/GenBank/DDBJ whole genome shotgun (WGS) entry which is preliminary data.</text>
</comment>
<dbReference type="Pfam" id="PF00653">
    <property type="entry name" value="BIR"/>
    <property type="match status" value="1"/>
</dbReference>
<proteinExistence type="predicted"/>